<dbReference type="Proteomes" id="UP001203297">
    <property type="component" value="Unassembled WGS sequence"/>
</dbReference>
<protein>
    <submittedName>
        <fullName evidence="1">Uncharacterized protein</fullName>
    </submittedName>
</protein>
<proteinExistence type="predicted"/>
<keyword evidence="2" id="KW-1185">Reference proteome</keyword>
<name>A0AAD4LXU4_9AGAM</name>
<organism evidence="1 2">
    <name type="scientific">Multifurca ochricompacta</name>
    <dbReference type="NCBI Taxonomy" id="376703"/>
    <lineage>
        <taxon>Eukaryota</taxon>
        <taxon>Fungi</taxon>
        <taxon>Dikarya</taxon>
        <taxon>Basidiomycota</taxon>
        <taxon>Agaricomycotina</taxon>
        <taxon>Agaricomycetes</taxon>
        <taxon>Russulales</taxon>
        <taxon>Russulaceae</taxon>
        <taxon>Multifurca</taxon>
    </lineage>
</organism>
<dbReference type="EMBL" id="WTXG01000090">
    <property type="protein sequence ID" value="KAI0293706.1"/>
    <property type="molecule type" value="Genomic_DNA"/>
</dbReference>
<dbReference type="AlphaFoldDB" id="A0AAD4LXU4"/>
<dbReference type="PROSITE" id="PS51257">
    <property type="entry name" value="PROKAR_LIPOPROTEIN"/>
    <property type="match status" value="1"/>
</dbReference>
<gene>
    <name evidence="1" type="ORF">B0F90DRAFT_1388315</name>
</gene>
<evidence type="ECO:0000313" key="2">
    <source>
        <dbReference type="Proteomes" id="UP001203297"/>
    </source>
</evidence>
<evidence type="ECO:0000313" key="1">
    <source>
        <dbReference type="EMBL" id="KAI0293706.1"/>
    </source>
</evidence>
<comment type="caution">
    <text evidence="1">The sequence shown here is derived from an EMBL/GenBank/DDBJ whole genome shotgun (WGS) entry which is preliminary data.</text>
</comment>
<reference evidence="1" key="1">
    <citation type="journal article" date="2022" name="New Phytol.">
        <title>Evolutionary transition to the ectomycorrhizal habit in the genomes of a hyperdiverse lineage of mushroom-forming fungi.</title>
        <authorList>
            <person name="Looney B."/>
            <person name="Miyauchi S."/>
            <person name="Morin E."/>
            <person name="Drula E."/>
            <person name="Courty P.E."/>
            <person name="Kohler A."/>
            <person name="Kuo A."/>
            <person name="LaButti K."/>
            <person name="Pangilinan J."/>
            <person name="Lipzen A."/>
            <person name="Riley R."/>
            <person name="Andreopoulos W."/>
            <person name="He G."/>
            <person name="Johnson J."/>
            <person name="Nolan M."/>
            <person name="Tritt A."/>
            <person name="Barry K.W."/>
            <person name="Grigoriev I.V."/>
            <person name="Nagy L.G."/>
            <person name="Hibbett D."/>
            <person name="Henrissat B."/>
            <person name="Matheny P.B."/>
            <person name="Labbe J."/>
            <person name="Martin F.M."/>
        </authorList>
    </citation>
    <scope>NUCLEOTIDE SEQUENCE</scope>
    <source>
        <strain evidence="1">BPL690</strain>
    </source>
</reference>
<sequence>MKARPCSSETAAFVASSLACWNDFLADSQSDTDSDRQSSTLAESSNFYTDNDDLDDIFRSLLPAPIVPPRFCKVYGELASLIGASYADFAELDVFRLETIVEEIYMLLRDAILTGRSCHWDEFDCWLDFGHKLVKVLMAKKEVAPEDEDYDTDTDSEELSECGDGSFTTLIDEEDLSDGEFIREFYTHGLDEEDLSDGEFIRELYTRGLDELILIDWDDVIYPRDIELSPQHDKDRGGS</sequence>
<accession>A0AAD4LXU4</accession>